<evidence type="ECO:0000256" key="1">
    <source>
        <dbReference type="SAM" id="MobiDB-lite"/>
    </source>
</evidence>
<evidence type="ECO:0000259" key="2">
    <source>
        <dbReference type="PROSITE" id="PS00028"/>
    </source>
</evidence>
<feature type="compositionally biased region" description="Low complexity" evidence="1">
    <location>
        <begin position="67"/>
        <end position="108"/>
    </location>
</feature>
<reference evidence="4" key="2">
    <citation type="submission" date="2015-01" db="EMBL/GenBank/DDBJ databases">
        <title>Evolutionary Origins and Diversification of the Mycorrhizal Mutualists.</title>
        <authorList>
            <consortium name="DOE Joint Genome Institute"/>
            <consortium name="Mycorrhizal Genomics Consortium"/>
            <person name="Kohler A."/>
            <person name="Kuo A."/>
            <person name="Nagy L.G."/>
            <person name="Floudas D."/>
            <person name="Copeland A."/>
            <person name="Barry K.W."/>
            <person name="Cichocki N."/>
            <person name="Veneault-Fourrey C."/>
            <person name="LaButti K."/>
            <person name="Lindquist E.A."/>
            <person name="Lipzen A."/>
            <person name="Lundell T."/>
            <person name="Morin E."/>
            <person name="Murat C."/>
            <person name="Riley R."/>
            <person name="Ohm R."/>
            <person name="Sun H."/>
            <person name="Tunlid A."/>
            <person name="Henrissat B."/>
            <person name="Grigoriev I.V."/>
            <person name="Hibbett D.S."/>
            <person name="Martin F."/>
        </authorList>
    </citation>
    <scope>NUCLEOTIDE SEQUENCE [LARGE SCALE GENOMIC DNA]</scope>
    <source>
        <strain evidence="4">LaAM-08-1</strain>
    </source>
</reference>
<gene>
    <name evidence="3" type="ORF">K443DRAFT_4436</name>
</gene>
<name>A0A0C9Y9G4_9AGAR</name>
<dbReference type="PROSITE" id="PS00028">
    <property type="entry name" value="ZINC_FINGER_C2H2_1"/>
    <property type="match status" value="1"/>
</dbReference>
<protein>
    <recommendedName>
        <fullName evidence="2">C2H2-type domain-containing protein</fullName>
    </recommendedName>
</protein>
<dbReference type="InterPro" id="IPR036236">
    <property type="entry name" value="Znf_C2H2_sf"/>
</dbReference>
<accession>A0A0C9Y9G4</accession>
<feature type="compositionally biased region" description="Low complexity" evidence="1">
    <location>
        <begin position="244"/>
        <end position="262"/>
    </location>
</feature>
<keyword evidence="4" id="KW-1185">Reference proteome</keyword>
<dbReference type="InterPro" id="IPR013087">
    <property type="entry name" value="Znf_C2H2_type"/>
</dbReference>
<evidence type="ECO:0000313" key="4">
    <source>
        <dbReference type="Proteomes" id="UP000054477"/>
    </source>
</evidence>
<proteinExistence type="predicted"/>
<dbReference type="Pfam" id="PF21816">
    <property type="entry name" value="Zap1_zf1"/>
    <property type="match status" value="1"/>
</dbReference>
<dbReference type="AlphaFoldDB" id="A0A0C9Y9G4"/>
<sequence>MSMAASSSSLPQSSSFQLNSCRWSWCSSTFPSSQDLVHHVLDQHIRNVTPIKRADLPMLQRAEEGVGDSLSLSGMMSGVSSNLEQHSPSNSPNEPASSLPTPPASLSHPSPPTFASLASNTNSQSLGPIPEPPSLSCLVASATNPKKRKFGDSELTFSKPLLSISEQGSEFSKSSQESRDCVEQQLTQSLEIGLESSDEDTGEDDSDVPIQKTGHKSESHLASSDLYAGEIDWNLSKHALAKTSESSQSSSSSVGVTFSSQVPLQPPSQRRYLESTPRSQPPPAQSPTHAKFGTSPPSIFPSSITSDTSAGQGQQSWYNQNPAALLQPATSQEFSYLLQTQAPYQSQSWSP</sequence>
<dbReference type="HOGENOM" id="CLU_790036_0_0_1"/>
<feature type="compositionally biased region" description="Acidic residues" evidence="1">
    <location>
        <begin position="196"/>
        <end position="207"/>
    </location>
</feature>
<dbReference type="SUPFAM" id="SSF57667">
    <property type="entry name" value="beta-beta-alpha zinc fingers"/>
    <property type="match status" value="1"/>
</dbReference>
<organism evidence="3 4">
    <name type="scientific">Laccaria amethystina LaAM-08-1</name>
    <dbReference type="NCBI Taxonomy" id="1095629"/>
    <lineage>
        <taxon>Eukaryota</taxon>
        <taxon>Fungi</taxon>
        <taxon>Dikarya</taxon>
        <taxon>Basidiomycota</taxon>
        <taxon>Agaricomycotina</taxon>
        <taxon>Agaricomycetes</taxon>
        <taxon>Agaricomycetidae</taxon>
        <taxon>Agaricales</taxon>
        <taxon>Agaricineae</taxon>
        <taxon>Hydnangiaceae</taxon>
        <taxon>Laccaria</taxon>
    </lineage>
</organism>
<feature type="region of interest" description="Disordered" evidence="1">
    <location>
        <begin position="240"/>
        <end position="319"/>
    </location>
</feature>
<feature type="region of interest" description="Disordered" evidence="1">
    <location>
        <begin position="67"/>
        <end position="130"/>
    </location>
</feature>
<dbReference type="Gene3D" id="3.30.160.60">
    <property type="entry name" value="Classic Zinc Finger"/>
    <property type="match status" value="1"/>
</dbReference>
<feature type="region of interest" description="Disordered" evidence="1">
    <location>
        <begin position="193"/>
        <end position="223"/>
    </location>
</feature>
<evidence type="ECO:0000313" key="3">
    <source>
        <dbReference type="EMBL" id="KIK04678.1"/>
    </source>
</evidence>
<dbReference type="GO" id="GO:0008270">
    <property type="term" value="F:zinc ion binding"/>
    <property type="evidence" value="ECO:0007669"/>
    <property type="project" value="InterPro"/>
</dbReference>
<reference evidence="3 4" key="1">
    <citation type="submission" date="2014-04" db="EMBL/GenBank/DDBJ databases">
        <authorList>
            <consortium name="DOE Joint Genome Institute"/>
            <person name="Kuo A."/>
            <person name="Kohler A."/>
            <person name="Nagy L.G."/>
            <person name="Floudas D."/>
            <person name="Copeland A."/>
            <person name="Barry K.W."/>
            <person name="Cichocki N."/>
            <person name="Veneault-Fourrey C."/>
            <person name="LaButti K."/>
            <person name="Lindquist E.A."/>
            <person name="Lipzen A."/>
            <person name="Lundell T."/>
            <person name="Morin E."/>
            <person name="Murat C."/>
            <person name="Sun H."/>
            <person name="Tunlid A."/>
            <person name="Henrissat B."/>
            <person name="Grigoriev I.V."/>
            <person name="Hibbett D.S."/>
            <person name="Martin F."/>
            <person name="Nordberg H.P."/>
            <person name="Cantor M.N."/>
            <person name="Hua S.X."/>
        </authorList>
    </citation>
    <scope>NUCLEOTIDE SEQUENCE [LARGE SCALE GENOMIC DNA]</scope>
    <source>
        <strain evidence="3 4">LaAM-08-1</strain>
    </source>
</reference>
<feature type="compositionally biased region" description="Polar residues" evidence="1">
    <location>
        <begin position="310"/>
        <end position="319"/>
    </location>
</feature>
<feature type="compositionally biased region" description="Low complexity" evidence="1">
    <location>
        <begin position="294"/>
        <end position="309"/>
    </location>
</feature>
<dbReference type="Proteomes" id="UP000054477">
    <property type="component" value="Unassembled WGS sequence"/>
</dbReference>
<dbReference type="STRING" id="1095629.A0A0C9Y9G4"/>
<dbReference type="EMBL" id="KN838567">
    <property type="protein sequence ID" value="KIK04678.1"/>
    <property type="molecule type" value="Genomic_DNA"/>
</dbReference>
<feature type="domain" description="C2H2-type" evidence="2">
    <location>
        <begin position="21"/>
        <end position="44"/>
    </location>
</feature>
<dbReference type="OrthoDB" id="3270241at2759"/>
<dbReference type="InterPro" id="IPR048420">
    <property type="entry name" value="Zap1-like_Znf1"/>
</dbReference>
<feature type="compositionally biased region" description="Polar residues" evidence="1">
    <location>
        <begin position="116"/>
        <end position="126"/>
    </location>
</feature>